<reference evidence="1 2" key="1">
    <citation type="submission" date="2018-06" db="EMBL/GenBank/DDBJ databases">
        <authorList>
            <consortium name="Pathogen Informatics"/>
            <person name="Doyle S."/>
        </authorList>
    </citation>
    <scope>NUCLEOTIDE SEQUENCE [LARGE SCALE GENOMIC DNA]</scope>
    <source>
        <strain evidence="1 2">NCTC12022</strain>
    </source>
</reference>
<proteinExistence type="predicted"/>
<sequence>MTIRHAGAHHDNWKASYFSAMLNNRDEFNEINNGMK</sequence>
<protein>
    <submittedName>
        <fullName evidence="1">Uncharacterized protein</fullName>
    </submittedName>
</protein>
<gene>
    <name evidence="1" type="ORF">NCTC12022_02071</name>
</gene>
<dbReference type="Proteomes" id="UP000251942">
    <property type="component" value="Unassembled WGS sequence"/>
</dbReference>
<organism evidence="1 2">
    <name type="scientific">Legionella feeleii</name>
    <dbReference type="NCBI Taxonomy" id="453"/>
    <lineage>
        <taxon>Bacteria</taxon>
        <taxon>Pseudomonadati</taxon>
        <taxon>Pseudomonadota</taxon>
        <taxon>Gammaproteobacteria</taxon>
        <taxon>Legionellales</taxon>
        <taxon>Legionellaceae</taxon>
        <taxon>Legionella</taxon>
    </lineage>
</organism>
<accession>A0A2X1QUY2</accession>
<name>A0A2X1QUY2_9GAMM</name>
<evidence type="ECO:0000313" key="1">
    <source>
        <dbReference type="EMBL" id="SPX61331.1"/>
    </source>
</evidence>
<evidence type="ECO:0000313" key="2">
    <source>
        <dbReference type="Proteomes" id="UP000251942"/>
    </source>
</evidence>
<dbReference type="AlphaFoldDB" id="A0A2X1QUY2"/>
<dbReference type="EMBL" id="UASS01000018">
    <property type="protein sequence ID" value="SPX61331.1"/>
    <property type="molecule type" value="Genomic_DNA"/>
</dbReference>